<evidence type="ECO:0000313" key="2">
    <source>
        <dbReference type="EMBL" id="GGE48976.1"/>
    </source>
</evidence>
<evidence type="ECO:0000259" key="1">
    <source>
        <dbReference type="Pfam" id="PF12146"/>
    </source>
</evidence>
<dbReference type="InterPro" id="IPR022742">
    <property type="entry name" value="Hydrolase_4"/>
</dbReference>
<keyword evidence="3" id="KW-1185">Reference proteome</keyword>
<protein>
    <submittedName>
        <fullName evidence="2">Phospholipase YtpA</fullName>
    </submittedName>
</protein>
<dbReference type="InterPro" id="IPR029058">
    <property type="entry name" value="AB_hydrolase_fold"/>
</dbReference>
<dbReference type="Pfam" id="PF12146">
    <property type="entry name" value="Hydrolase_4"/>
    <property type="match status" value="1"/>
</dbReference>
<sequence>MWVWKTALKVPKGVIVIVHGAGEHHGRYEWLKRQWLKAGYHVILGDLPGQGKNAEHRGHVDSFNEYIVTLRKWIDKARTFKLPYVVFGHSLGGLVVIRTLQESRLRPDAVVLSSPCLGLKVPPPSWLKKAVSPFNLFVPRFRIPIKRSGENVLATHNKEILERDALDPLIVKKISLRWYFELDLAMEKAFQRMDRFPDVPLFILQAGNDKIVDKTKVYEWFHKIQLRNKQYKEWPGFYHEVFNEPERDVVFHYLLHKLTPFL</sequence>
<reference evidence="2" key="2">
    <citation type="submission" date="2020-09" db="EMBL/GenBank/DDBJ databases">
        <authorList>
            <person name="Sun Q."/>
            <person name="Zhou Y."/>
        </authorList>
    </citation>
    <scope>NUCLEOTIDE SEQUENCE</scope>
    <source>
        <strain evidence="2">CGMCC 1.15371</strain>
    </source>
</reference>
<organism evidence="2 3">
    <name type="scientific">Pullulanibacillus camelliae</name>
    <dbReference type="NCBI Taxonomy" id="1707096"/>
    <lineage>
        <taxon>Bacteria</taxon>
        <taxon>Bacillati</taxon>
        <taxon>Bacillota</taxon>
        <taxon>Bacilli</taxon>
        <taxon>Bacillales</taxon>
        <taxon>Sporolactobacillaceae</taxon>
        <taxon>Pullulanibacillus</taxon>
    </lineage>
</organism>
<dbReference type="AlphaFoldDB" id="A0A8J3DXU6"/>
<name>A0A8J3DXU6_9BACL</name>
<dbReference type="InterPro" id="IPR051044">
    <property type="entry name" value="MAG_DAG_Lipase"/>
</dbReference>
<reference evidence="2" key="1">
    <citation type="journal article" date="2014" name="Int. J. Syst. Evol. Microbiol.">
        <title>Complete genome sequence of Corynebacterium casei LMG S-19264T (=DSM 44701T), isolated from a smear-ripened cheese.</title>
        <authorList>
            <consortium name="US DOE Joint Genome Institute (JGI-PGF)"/>
            <person name="Walter F."/>
            <person name="Albersmeier A."/>
            <person name="Kalinowski J."/>
            <person name="Ruckert C."/>
        </authorList>
    </citation>
    <scope>NUCLEOTIDE SEQUENCE</scope>
    <source>
        <strain evidence="2">CGMCC 1.15371</strain>
    </source>
</reference>
<comment type="caution">
    <text evidence="2">The sequence shown here is derived from an EMBL/GenBank/DDBJ whole genome shotgun (WGS) entry which is preliminary data.</text>
</comment>
<dbReference type="Gene3D" id="3.40.50.1820">
    <property type="entry name" value="alpha/beta hydrolase"/>
    <property type="match status" value="1"/>
</dbReference>
<feature type="domain" description="Serine aminopeptidase S33" evidence="1">
    <location>
        <begin position="11"/>
        <end position="246"/>
    </location>
</feature>
<evidence type="ECO:0000313" key="3">
    <source>
        <dbReference type="Proteomes" id="UP000628775"/>
    </source>
</evidence>
<proteinExistence type="predicted"/>
<dbReference type="Proteomes" id="UP000628775">
    <property type="component" value="Unassembled WGS sequence"/>
</dbReference>
<gene>
    <name evidence="2" type="primary">ytpA</name>
    <name evidence="2" type="ORF">GCM10011391_29760</name>
</gene>
<dbReference type="SUPFAM" id="SSF53474">
    <property type="entry name" value="alpha/beta-Hydrolases"/>
    <property type="match status" value="1"/>
</dbReference>
<dbReference type="PANTHER" id="PTHR11614">
    <property type="entry name" value="PHOSPHOLIPASE-RELATED"/>
    <property type="match status" value="1"/>
</dbReference>
<accession>A0A8J3DXU6</accession>
<dbReference type="RefSeq" id="WP_188695858.1">
    <property type="nucleotide sequence ID" value="NZ_BMIR01000015.1"/>
</dbReference>
<dbReference type="EMBL" id="BMIR01000015">
    <property type="protein sequence ID" value="GGE48976.1"/>
    <property type="molecule type" value="Genomic_DNA"/>
</dbReference>